<feature type="domain" description="Pyruvate kinase barrel" evidence="14">
    <location>
        <begin position="4"/>
        <end position="323"/>
    </location>
</feature>
<evidence type="ECO:0000256" key="1">
    <source>
        <dbReference type="ARBA" id="ARBA00004997"/>
    </source>
</evidence>
<keyword evidence="11 16" id="KW-0670">Pyruvate</keyword>
<dbReference type="Gene3D" id="2.40.33.10">
    <property type="entry name" value="PK beta-barrel domain-like"/>
    <property type="match status" value="1"/>
</dbReference>
<dbReference type="InterPro" id="IPR040442">
    <property type="entry name" value="Pyrv_kinase-like_dom_sf"/>
</dbReference>
<keyword evidence="10 13" id="KW-0324">Glycolysis</keyword>
<proteinExistence type="inferred from homology"/>
<dbReference type="Gene3D" id="3.20.20.60">
    <property type="entry name" value="Phosphoenolpyruvate-binding domains"/>
    <property type="match status" value="1"/>
</dbReference>
<dbReference type="SUPFAM" id="SSF50800">
    <property type="entry name" value="PK beta-barrel domain-like"/>
    <property type="match status" value="1"/>
</dbReference>
<protein>
    <recommendedName>
        <fullName evidence="3 12">Pyruvate kinase</fullName>
        <ecNumber evidence="3 12">2.7.1.40</ecNumber>
    </recommendedName>
</protein>
<dbReference type="NCBIfam" id="NF004491">
    <property type="entry name" value="PRK05826.1"/>
    <property type="match status" value="1"/>
</dbReference>
<evidence type="ECO:0000259" key="15">
    <source>
        <dbReference type="Pfam" id="PF02887"/>
    </source>
</evidence>
<evidence type="ECO:0000256" key="10">
    <source>
        <dbReference type="ARBA" id="ARBA00023152"/>
    </source>
</evidence>
<dbReference type="InterPro" id="IPR015806">
    <property type="entry name" value="Pyrv_Knase_insert_dom_sf"/>
</dbReference>
<dbReference type="Pfam" id="PF02887">
    <property type="entry name" value="PK_C"/>
    <property type="match status" value="1"/>
</dbReference>
<dbReference type="Proteomes" id="UP000683507">
    <property type="component" value="Chromosome"/>
</dbReference>
<dbReference type="PRINTS" id="PR01050">
    <property type="entry name" value="PYRUVTKNASE"/>
</dbReference>
<dbReference type="GO" id="GO:0030955">
    <property type="term" value="F:potassium ion binding"/>
    <property type="evidence" value="ECO:0007669"/>
    <property type="project" value="UniProtKB-UniRule"/>
</dbReference>
<evidence type="ECO:0000256" key="11">
    <source>
        <dbReference type="ARBA" id="ARBA00023317"/>
    </source>
</evidence>
<dbReference type="GO" id="GO:0005524">
    <property type="term" value="F:ATP binding"/>
    <property type="evidence" value="ECO:0007669"/>
    <property type="project" value="UniProtKB-KW"/>
</dbReference>
<evidence type="ECO:0000259" key="14">
    <source>
        <dbReference type="Pfam" id="PF00224"/>
    </source>
</evidence>
<dbReference type="NCBIfam" id="TIGR01064">
    <property type="entry name" value="pyruv_kin"/>
    <property type="match status" value="1"/>
</dbReference>
<dbReference type="GO" id="GO:0016301">
    <property type="term" value="F:kinase activity"/>
    <property type="evidence" value="ECO:0007669"/>
    <property type="project" value="UniProtKB-KW"/>
</dbReference>
<dbReference type="InterPro" id="IPR011037">
    <property type="entry name" value="Pyrv_Knase-like_insert_dom_sf"/>
</dbReference>
<accession>A0A916JKI6</accession>
<evidence type="ECO:0000256" key="3">
    <source>
        <dbReference type="ARBA" id="ARBA00012142"/>
    </source>
</evidence>
<dbReference type="InterPro" id="IPR015795">
    <property type="entry name" value="Pyrv_Knase_C"/>
</dbReference>
<feature type="domain" description="Pyruvate kinase C-terminal" evidence="15">
    <location>
        <begin position="358"/>
        <end position="469"/>
    </location>
</feature>
<dbReference type="GO" id="GO:0000287">
    <property type="term" value="F:magnesium ion binding"/>
    <property type="evidence" value="ECO:0007669"/>
    <property type="project" value="UniProtKB-UniRule"/>
</dbReference>
<evidence type="ECO:0000256" key="4">
    <source>
        <dbReference type="ARBA" id="ARBA00022679"/>
    </source>
</evidence>
<dbReference type="InterPro" id="IPR036918">
    <property type="entry name" value="Pyrv_Knase_C_sf"/>
</dbReference>
<comment type="pathway">
    <text evidence="1 13">Carbohydrate degradation; glycolysis; pyruvate from D-glyceraldehyde 3-phosphate: step 5/5.</text>
</comment>
<evidence type="ECO:0000256" key="8">
    <source>
        <dbReference type="ARBA" id="ARBA00022840"/>
    </source>
</evidence>
<dbReference type="GO" id="GO:0004743">
    <property type="term" value="F:pyruvate kinase activity"/>
    <property type="evidence" value="ECO:0007669"/>
    <property type="project" value="UniProtKB-UniRule"/>
</dbReference>
<evidence type="ECO:0000256" key="12">
    <source>
        <dbReference type="NCBIfam" id="TIGR01064"/>
    </source>
</evidence>
<evidence type="ECO:0000313" key="16">
    <source>
        <dbReference type="EMBL" id="CAG5077746.1"/>
    </source>
</evidence>
<keyword evidence="4 13" id="KW-0808">Transferase</keyword>
<evidence type="ECO:0000256" key="6">
    <source>
        <dbReference type="ARBA" id="ARBA00022741"/>
    </source>
</evidence>
<evidence type="ECO:0000313" key="17">
    <source>
        <dbReference type="Proteomes" id="UP000683507"/>
    </source>
</evidence>
<evidence type="ECO:0000256" key="9">
    <source>
        <dbReference type="ARBA" id="ARBA00022842"/>
    </source>
</evidence>
<dbReference type="NCBIfam" id="NF004978">
    <property type="entry name" value="PRK06354.1"/>
    <property type="match status" value="1"/>
</dbReference>
<dbReference type="Pfam" id="PF00224">
    <property type="entry name" value="PK"/>
    <property type="match status" value="1"/>
</dbReference>
<keyword evidence="7 13" id="KW-0418">Kinase</keyword>
<evidence type="ECO:0000256" key="13">
    <source>
        <dbReference type="RuleBase" id="RU000504"/>
    </source>
</evidence>
<evidence type="ECO:0000256" key="7">
    <source>
        <dbReference type="ARBA" id="ARBA00022777"/>
    </source>
</evidence>
<dbReference type="InterPro" id="IPR015793">
    <property type="entry name" value="Pyrv_Knase_brl"/>
</dbReference>
<dbReference type="Gene3D" id="3.40.1380.20">
    <property type="entry name" value="Pyruvate kinase, C-terminal domain"/>
    <property type="match status" value="1"/>
</dbReference>
<evidence type="ECO:0000256" key="2">
    <source>
        <dbReference type="ARBA" id="ARBA00008663"/>
    </source>
</evidence>
<dbReference type="PANTHER" id="PTHR11817">
    <property type="entry name" value="PYRUVATE KINASE"/>
    <property type="match status" value="1"/>
</dbReference>
<keyword evidence="5" id="KW-0479">Metal-binding</keyword>
<organism evidence="16 17">
    <name type="scientific">Parvicella tangerina</name>
    <dbReference type="NCBI Taxonomy" id="2829795"/>
    <lineage>
        <taxon>Bacteria</taxon>
        <taxon>Pseudomonadati</taxon>
        <taxon>Bacteroidota</taxon>
        <taxon>Flavobacteriia</taxon>
        <taxon>Flavobacteriales</taxon>
        <taxon>Parvicellaceae</taxon>
        <taxon>Parvicella</taxon>
    </lineage>
</organism>
<sequence length="474" mass="52833">MMDRKTKIVATLGPASNSYEQIRRLVEAGVNVCRLNFSHGKHENLVNVIENIRKINDDLGVHTAILGDLQGPKIRVGEMEQDTVLEDGQEFILTNTECIGNSERAYISYQEIAKDVKPGENILMDDGKLQMEVVSTNYSDQVVLKVIHGGVLSSKKGVNLPNTKISQPCLTEKDLVDLDFCLEHNLDWIGLSFVRSARDIIELKHIISSKNKASRVVAKIEKPEAVAELSDIIKVTDAVMVARGDLGVEIPMQDVPILQKEIVHKCQINAKPVIIATQMMESMIENIAPTRAEVTDVANAVMDGADAVMLSGETSVGAHPVEVIEAMCKIINKVEKDYGQLYEQERVPEKNQERFITDSICFNACRLSSRVDAKAIVTMTHSGYTGFKISSQRPRAKIFVFSGNKRLLTTMSLVWGVKTFYYDKMVSTDHTIADIKYLLKKQNFVKEGDLIINTASMPIEEKGNTNMLKLSYIE</sequence>
<keyword evidence="6" id="KW-0547">Nucleotide-binding</keyword>
<dbReference type="SUPFAM" id="SSF52935">
    <property type="entry name" value="PK C-terminal domain-like"/>
    <property type="match status" value="1"/>
</dbReference>
<keyword evidence="8" id="KW-0067">ATP-binding</keyword>
<comment type="catalytic activity">
    <reaction evidence="13">
        <text>pyruvate + ATP = phosphoenolpyruvate + ADP + H(+)</text>
        <dbReference type="Rhea" id="RHEA:18157"/>
        <dbReference type="ChEBI" id="CHEBI:15361"/>
        <dbReference type="ChEBI" id="CHEBI:15378"/>
        <dbReference type="ChEBI" id="CHEBI:30616"/>
        <dbReference type="ChEBI" id="CHEBI:58702"/>
        <dbReference type="ChEBI" id="CHEBI:456216"/>
        <dbReference type="EC" id="2.7.1.40"/>
    </reaction>
</comment>
<name>A0A916JKI6_9FLAO</name>
<dbReference type="SUPFAM" id="SSF51621">
    <property type="entry name" value="Phosphoenolpyruvate/pyruvate domain"/>
    <property type="match status" value="1"/>
</dbReference>
<keyword evidence="9 13" id="KW-0460">Magnesium</keyword>
<keyword evidence="17" id="KW-1185">Reference proteome</keyword>
<dbReference type="EMBL" id="OU015584">
    <property type="protein sequence ID" value="CAG5077746.1"/>
    <property type="molecule type" value="Genomic_DNA"/>
</dbReference>
<reference evidence="16" key="1">
    <citation type="submission" date="2021-04" db="EMBL/GenBank/DDBJ databases">
        <authorList>
            <person name="Rodrigo-Torres L."/>
            <person name="Arahal R. D."/>
            <person name="Lucena T."/>
        </authorList>
    </citation>
    <scope>NUCLEOTIDE SEQUENCE</scope>
    <source>
        <strain evidence="16">AS29M-1</strain>
    </source>
</reference>
<dbReference type="AlphaFoldDB" id="A0A916JKI6"/>
<dbReference type="InterPro" id="IPR015813">
    <property type="entry name" value="Pyrv/PenolPyrv_kinase-like_dom"/>
</dbReference>
<evidence type="ECO:0000256" key="5">
    <source>
        <dbReference type="ARBA" id="ARBA00022723"/>
    </source>
</evidence>
<dbReference type="FunFam" id="2.40.33.10:FF:000001">
    <property type="entry name" value="Pyruvate kinase"/>
    <property type="match status" value="1"/>
</dbReference>
<comment type="similarity">
    <text evidence="2 13">Belongs to the pyruvate kinase family.</text>
</comment>
<dbReference type="InterPro" id="IPR001697">
    <property type="entry name" value="Pyr_Knase"/>
</dbReference>
<dbReference type="EC" id="2.7.1.40" evidence="3 12"/>
<dbReference type="KEGG" id="ptan:CRYO30217_00472"/>
<gene>
    <name evidence="16" type="primary">pyk</name>
    <name evidence="16" type="ORF">CRYO30217_00472</name>
</gene>
<dbReference type="RefSeq" id="WP_258540704.1">
    <property type="nucleotide sequence ID" value="NZ_OU015584.1"/>
</dbReference>